<evidence type="ECO:0000313" key="1">
    <source>
        <dbReference type="EMBL" id="QNH79814.1"/>
    </source>
</evidence>
<accession>A0A7G8YEE7</accession>
<reference evidence="2" key="1">
    <citation type="journal article" date="2020" name="Microbiol. Resour. Announc.">
        <title>Complete genome sequences of four natural Pseudomonas isolates that catabolize a wide range of aromatic compounds relevant to lignin valorization.</title>
        <authorList>
            <person name="Hatmaker E.A."/>
            <person name="Presley G."/>
            <person name="Cannon O."/>
            <person name="Guss A.M."/>
            <person name="Elkins J.G."/>
        </authorList>
    </citation>
    <scope>NUCLEOTIDE SEQUENCE [LARGE SCALE GENOMIC DNA]</scope>
    <source>
        <strain evidence="2">H1F5C</strain>
    </source>
</reference>
<dbReference type="EMBL" id="CP060201">
    <property type="protein sequence ID" value="QNH79814.1"/>
    <property type="molecule type" value="Genomic_DNA"/>
</dbReference>
<protein>
    <submittedName>
        <fullName evidence="1">Uncharacterized protein</fullName>
    </submittedName>
</protein>
<name>A0A7G8YEE7_9PSED</name>
<gene>
    <name evidence="1" type="ORF">GGI48_11860</name>
</gene>
<evidence type="ECO:0000313" key="2">
    <source>
        <dbReference type="Proteomes" id="UP000515277"/>
    </source>
</evidence>
<dbReference type="AlphaFoldDB" id="A0A7G8YEE7"/>
<proteinExistence type="predicted"/>
<organism evidence="1 2">
    <name type="scientific">Pseudomonas protegens</name>
    <dbReference type="NCBI Taxonomy" id="380021"/>
    <lineage>
        <taxon>Bacteria</taxon>
        <taxon>Pseudomonadati</taxon>
        <taxon>Pseudomonadota</taxon>
        <taxon>Gammaproteobacteria</taxon>
        <taxon>Pseudomonadales</taxon>
        <taxon>Pseudomonadaceae</taxon>
        <taxon>Pseudomonas</taxon>
    </lineage>
</organism>
<sequence>MKLALIALMVLICGLLPGCGGPPLVYENERLDSRMLCTEGAKRITLMQRYSFDLPGPYRHAQCGTITGGFTYEKGRDALSVGTSGSFSYGDIQVTASGLYMRVNSFLDGWGDGLLYPQQAFLEDLLARQALPSHTGVKPSSLDWVSMQGYQCLRAYERWEGTAVGILEDKVKYWCWEQESGLQQPFYVHAGQRLPLGSKGYDLDQVFIVPFFQSLKINPLPAPVLAKARTDIQKACAHIKSRYDQNLRWGDDYPDKRLTLTRLHYCGYDVPLPDLSVPVPQAKSD</sequence>
<dbReference type="Proteomes" id="UP000515277">
    <property type="component" value="Chromosome"/>
</dbReference>